<reference evidence="2" key="2">
    <citation type="submission" date="2020-08" db="EMBL/GenBank/DDBJ databases">
        <title>Draft Genome Sequence of Cumin Blight Pathogen Alternaria burnsii.</title>
        <authorList>
            <person name="Feng Z."/>
        </authorList>
    </citation>
    <scope>NUCLEOTIDE SEQUENCE</scope>
    <source>
        <strain evidence="2">CBS107.38</strain>
    </source>
</reference>
<dbReference type="EMBL" id="JAAABM010000010">
    <property type="protein sequence ID" value="KAF7674670.1"/>
    <property type="molecule type" value="Genomic_DNA"/>
</dbReference>
<accession>A0A8H7B1N2</accession>
<reference evidence="2" key="1">
    <citation type="submission" date="2020-01" db="EMBL/GenBank/DDBJ databases">
        <authorList>
            <person name="Feng Z.H.Z."/>
        </authorList>
    </citation>
    <scope>NUCLEOTIDE SEQUENCE</scope>
    <source>
        <strain evidence="2">CBS107.38</strain>
    </source>
</reference>
<proteinExistence type="predicted"/>
<dbReference type="AlphaFoldDB" id="A0A8H7B1N2"/>
<organism evidence="2 3">
    <name type="scientific">Alternaria burnsii</name>
    <dbReference type="NCBI Taxonomy" id="1187904"/>
    <lineage>
        <taxon>Eukaryota</taxon>
        <taxon>Fungi</taxon>
        <taxon>Dikarya</taxon>
        <taxon>Ascomycota</taxon>
        <taxon>Pezizomycotina</taxon>
        <taxon>Dothideomycetes</taxon>
        <taxon>Pleosporomycetidae</taxon>
        <taxon>Pleosporales</taxon>
        <taxon>Pleosporineae</taxon>
        <taxon>Pleosporaceae</taxon>
        <taxon>Alternaria</taxon>
        <taxon>Alternaria sect. Alternaria</taxon>
    </lineage>
</organism>
<keyword evidence="3" id="KW-1185">Reference proteome</keyword>
<feature type="region of interest" description="Disordered" evidence="1">
    <location>
        <begin position="42"/>
        <end position="62"/>
    </location>
</feature>
<dbReference type="Proteomes" id="UP000596902">
    <property type="component" value="Unassembled WGS sequence"/>
</dbReference>
<evidence type="ECO:0000256" key="1">
    <source>
        <dbReference type="SAM" id="MobiDB-lite"/>
    </source>
</evidence>
<protein>
    <submittedName>
        <fullName evidence="2">Uncharacterized protein</fullName>
    </submittedName>
</protein>
<evidence type="ECO:0000313" key="2">
    <source>
        <dbReference type="EMBL" id="KAF7674670.1"/>
    </source>
</evidence>
<dbReference type="RefSeq" id="XP_038784965.1">
    <property type="nucleotide sequence ID" value="XM_038932477.1"/>
</dbReference>
<gene>
    <name evidence="2" type="ORF">GT037_007430</name>
</gene>
<name>A0A8H7B1N2_9PLEO</name>
<comment type="caution">
    <text evidence="2">The sequence shown here is derived from an EMBL/GenBank/DDBJ whole genome shotgun (WGS) entry which is preliminary data.</text>
</comment>
<dbReference type="GeneID" id="62205655"/>
<evidence type="ECO:0000313" key="3">
    <source>
        <dbReference type="Proteomes" id="UP000596902"/>
    </source>
</evidence>
<sequence>MSNQYQSDAPEAFFSPLDFGAETSDKPAVIISTFISTSNCPAASPQLPTASHGDASTPSSSISAYMQTDKGIHYKDEGEKDKNGSVITATKEPCVECSGKVVWATKGQWLMILIPSEVSDELKVGGATPGPKNKSRGLLILTDQEV</sequence>